<dbReference type="PANTHER" id="PTHR30529:SF1">
    <property type="entry name" value="CYTOCHROME B561 HOMOLOG 2"/>
    <property type="match status" value="1"/>
</dbReference>
<keyword evidence="10" id="KW-0408">Iron</keyword>
<dbReference type="Proteomes" id="UP000251120">
    <property type="component" value="Chromosome"/>
</dbReference>
<dbReference type="GO" id="GO:0046872">
    <property type="term" value="F:metal ion binding"/>
    <property type="evidence" value="ECO:0007669"/>
    <property type="project" value="UniProtKB-KW"/>
</dbReference>
<dbReference type="SUPFAM" id="SSF81342">
    <property type="entry name" value="Transmembrane di-heme cytochromes"/>
    <property type="match status" value="1"/>
</dbReference>
<reference evidence="15 17" key="1">
    <citation type="submission" date="2017-06" db="EMBL/GenBank/DDBJ databases">
        <title>Complete genome of Francisella adeliensis.</title>
        <authorList>
            <person name="Vallesi A."/>
            <person name="Sjodin A."/>
        </authorList>
    </citation>
    <scope>NUCLEOTIDE SEQUENCE [LARGE SCALE GENOMIC DNA]</scope>
    <source>
        <strain evidence="15 17">FDC440</strain>
    </source>
</reference>
<dbReference type="EMBL" id="CP043424">
    <property type="protein sequence ID" value="QIW12883.1"/>
    <property type="molecule type" value="Genomic_DNA"/>
</dbReference>
<dbReference type="GO" id="GO:0005886">
    <property type="term" value="C:plasma membrane"/>
    <property type="evidence" value="ECO:0007669"/>
    <property type="project" value="UniProtKB-SubCell"/>
</dbReference>
<dbReference type="OrthoDB" id="5604579at2"/>
<evidence type="ECO:0000313" key="16">
    <source>
        <dbReference type="EMBL" id="QIW12883.1"/>
    </source>
</evidence>
<keyword evidence="11 13" id="KW-0472">Membrane</keyword>
<evidence type="ECO:0000256" key="1">
    <source>
        <dbReference type="ARBA" id="ARBA00001970"/>
    </source>
</evidence>
<keyword evidence="7" id="KW-0479">Metal-binding</keyword>
<evidence type="ECO:0000256" key="9">
    <source>
        <dbReference type="ARBA" id="ARBA00022989"/>
    </source>
</evidence>
<evidence type="ECO:0000256" key="7">
    <source>
        <dbReference type="ARBA" id="ARBA00022723"/>
    </source>
</evidence>
<comment type="cofactor">
    <cofactor evidence="1">
        <name>heme b</name>
        <dbReference type="ChEBI" id="CHEBI:60344"/>
    </cofactor>
</comment>
<dbReference type="GO" id="GO:0009055">
    <property type="term" value="F:electron transfer activity"/>
    <property type="evidence" value="ECO:0007669"/>
    <property type="project" value="InterPro"/>
</dbReference>
<dbReference type="InterPro" id="IPR011577">
    <property type="entry name" value="Cyt_b561_bac/Ni-Hgenase"/>
</dbReference>
<evidence type="ECO:0000313" key="18">
    <source>
        <dbReference type="Proteomes" id="UP000681131"/>
    </source>
</evidence>
<dbReference type="AlphaFoldDB" id="A0A2Z4Y186"/>
<evidence type="ECO:0000313" key="15">
    <source>
        <dbReference type="EMBL" id="AXA34638.1"/>
    </source>
</evidence>
<evidence type="ECO:0000313" key="17">
    <source>
        <dbReference type="Proteomes" id="UP000251120"/>
    </source>
</evidence>
<dbReference type="GO" id="GO:0020037">
    <property type="term" value="F:heme binding"/>
    <property type="evidence" value="ECO:0007669"/>
    <property type="project" value="TreeGrafter"/>
</dbReference>
<evidence type="ECO:0000256" key="4">
    <source>
        <dbReference type="ARBA" id="ARBA00022475"/>
    </source>
</evidence>
<proteinExistence type="inferred from homology"/>
<dbReference type="InterPro" id="IPR016174">
    <property type="entry name" value="Di-haem_cyt_TM"/>
</dbReference>
<feature type="transmembrane region" description="Helical" evidence="13">
    <location>
        <begin position="136"/>
        <end position="159"/>
    </location>
</feature>
<gene>
    <name evidence="15" type="ORF">CDH04_09620</name>
    <name evidence="16" type="ORF">FZC43_09630</name>
</gene>
<evidence type="ECO:0000256" key="8">
    <source>
        <dbReference type="ARBA" id="ARBA00022982"/>
    </source>
</evidence>
<dbReference type="EMBL" id="CP021781">
    <property type="protein sequence ID" value="AXA34638.1"/>
    <property type="molecule type" value="Genomic_DNA"/>
</dbReference>
<dbReference type="Pfam" id="PF01292">
    <property type="entry name" value="Ni_hydr_CYTB"/>
    <property type="match status" value="1"/>
</dbReference>
<keyword evidence="8" id="KW-0249">Electron transport</keyword>
<comment type="similarity">
    <text evidence="12">Belongs to the cytochrome b561 family.</text>
</comment>
<evidence type="ECO:0000256" key="2">
    <source>
        <dbReference type="ARBA" id="ARBA00004651"/>
    </source>
</evidence>
<comment type="subcellular location">
    <subcellularLocation>
        <location evidence="2">Cell membrane</location>
        <topology evidence="2">Multi-pass membrane protein</topology>
    </subcellularLocation>
</comment>
<protein>
    <submittedName>
        <fullName evidence="15">Branched-chain alpha-keto acid dehydrogenase subunit E2</fullName>
    </submittedName>
    <submittedName>
        <fullName evidence="16">Cytochrome b</fullName>
    </submittedName>
</protein>
<keyword evidence="4" id="KW-1003">Cell membrane</keyword>
<dbReference type="GO" id="GO:0022904">
    <property type="term" value="P:respiratory electron transport chain"/>
    <property type="evidence" value="ECO:0007669"/>
    <property type="project" value="InterPro"/>
</dbReference>
<sequence>MYSFSLRILHKILAIFIVLQLLVGFGFEWGFFESKQIITLHKSFGLCIFFIVILTIIVKIVSDKPPYSPALPLWQYIVAKITHLGLYICIMGMCLSGLVGSILMGYPWKIFFVIPFPNFLPTNQSLGWEIFSYHSVFATVLGLLVTLHILAALYHQFILKDGLLSRMK</sequence>
<dbReference type="KEGG" id="fad:CDH04_09620"/>
<organism evidence="15 17">
    <name type="scientific">Francisella adeliensis</name>
    <dbReference type="NCBI Taxonomy" id="2007306"/>
    <lineage>
        <taxon>Bacteria</taxon>
        <taxon>Pseudomonadati</taxon>
        <taxon>Pseudomonadota</taxon>
        <taxon>Gammaproteobacteria</taxon>
        <taxon>Thiotrichales</taxon>
        <taxon>Francisellaceae</taxon>
        <taxon>Francisella</taxon>
    </lineage>
</organism>
<reference evidence="16 18" key="2">
    <citation type="submission" date="2019-08" db="EMBL/GenBank/DDBJ databases">
        <title>Complete genome sequences of Francisella adeliensis (FSC1325 and FSC1326).</title>
        <authorList>
            <person name="Ohrman C."/>
            <person name="Uneklint I."/>
            <person name="Vallesi A."/>
            <person name="Karlsson L."/>
            <person name="Sjodin A."/>
        </authorList>
    </citation>
    <scope>NUCLEOTIDE SEQUENCE [LARGE SCALE GENOMIC DNA]</scope>
    <source>
        <strain evidence="16 18">FSC1325</strain>
    </source>
</reference>
<evidence type="ECO:0000256" key="11">
    <source>
        <dbReference type="ARBA" id="ARBA00023136"/>
    </source>
</evidence>
<accession>A0A2Z4Y186</accession>
<dbReference type="RefSeq" id="WP_112870813.1">
    <property type="nucleotide sequence ID" value="NZ_CP021781.1"/>
</dbReference>
<dbReference type="Proteomes" id="UP000681131">
    <property type="component" value="Chromosome"/>
</dbReference>
<evidence type="ECO:0000256" key="12">
    <source>
        <dbReference type="ARBA" id="ARBA00037975"/>
    </source>
</evidence>
<feature type="domain" description="Cytochrome b561 bacterial/Ni-hydrogenase" evidence="14">
    <location>
        <begin position="2"/>
        <end position="167"/>
    </location>
</feature>
<keyword evidence="9 13" id="KW-1133">Transmembrane helix</keyword>
<feature type="transmembrane region" description="Helical" evidence="13">
    <location>
        <begin position="12"/>
        <end position="32"/>
    </location>
</feature>
<name>A0A2Z4Y186_9GAMM</name>
<evidence type="ECO:0000256" key="3">
    <source>
        <dbReference type="ARBA" id="ARBA00022448"/>
    </source>
</evidence>
<dbReference type="InterPro" id="IPR052168">
    <property type="entry name" value="Cytochrome_b561_oxidase"/>
</dbReference>
<keyword evidence="18" id="KW-1185">Reference proteome</keyword>
<keyword evidence="6 13" id="KW-0812">Transmembrane</keyword>
<keyword evidence="3" id="KW-0813">Transport</keyword>
<evidence type="ECO:0000259" key="14">
    <source>
        <dbReference type="Pfam" id="PF01292"/>
    </source>
</evidence>
<evidence type="ECO:0000256" key="6">
    <source>
        <dbReference type="ARBA" id="ARBA00022692"/>
    </source>
</evidence>
<evidence type="ECO:0000256" key="10">
    <source>
        <dbReference type="ARBA" id="ARBA00023004"/>
    </source>
</evidence>
<dbReference type="PANTHER" id="PTHR30529">
    <property type="entry name" value="CYTOCHROME B561"/>
    <property type="match status" value="1"/>
</dbReference>
<evidence type="ECO:0000256" key="13">
    <source>
        <dbReference type="SAM" id="Phobius"/>
    </source>
</evidence>
<keyword evidence="5" id="KW-0349">Heme</keyword>
<evidence type="ECO:0000256" key="5">
    <source>
        <dbReference type="ARBA" id="ARBA00022617"/>
    </source>
</evidence>
<feature type="transmembrane region" description="Helical" evidence="13">
    <location>
        <begin position="44"/>
        <end position="61"/>
    </location>
</feature>